<dbReference type="InterPro" id="IPR036249">
    <property type="entry name" value="Thioredoxin-like_sf"/>
</dbReference>
<dbReference type="InterPro" id="IPR036282">
    <property type="entry name" value="Glutathione-S-Trfase_C_sf"/>
</dbReference>
<organism evidence="3 4">
    <name type="scientific">Didymella heteroderae</name>
    <dbReference type="NCBI Taxonomy" id="1769908"/>
    <lineage>
        <taxon>Eukaryota</taxon>
        <taxon>Fungi</taxon>
        <taxon>Dikarya</taxon>
        <taxon>Ascomycota</taxon>
        <taxon>Pezizomycotina</taxon>
        <taxon>Dothideomycetes</taxon>
        <taxon>Pleosporomycetidae</taxon>
        <taxon>Pleosporales</taxon>
        <taxon>Pleosporineae</taxon>
        <taxon>Didymellaceae</taxon>
        <taxon>Didymella</taxon>
    </lineage>
</organism>
<protein>
    <recommendedName>
        <fullName evidence="5">GST N-terminal domain-containing protein</fullName>
    </recommendedName>
</protein>
<keyword evidence="4" id="KW-1185">Reference proteome</keyword>
<dbReference type="SUPFAM" id="SSF47616">
    <property type="entry name" value="GST C-terminal domain-like"/>
    <property type="match status" value="1"/>
</dbReference>
<feature type="domain" description="Glutathione S-transferase UstS-like C-terminal" evidence="2">
    <location>
        <begin position="117"/>
        <end position="218"/>
    </location>
</feature>
<name>A0A9P5C4C1_9PLEO</name>
<evidence type="ECO:0008006" key="5">
    <source>
        <dbReference type="Google" id="ProtNLM"/>
    </source>
</evidence>
<dbReference type="Gene3D" id="1.20.1050.10">
    <property type="match status" value="1"/>
</dbReference>
<accession>A0A9P5C4C1</accession>
<evidence type="ECO:0000259" key="2">
    <source>
        <dbReference type="Pfam" id="PF22041"/>
    </source>
</evidence>
<dbReference type="Proteomes" id="UP000758155">
    <property type="component" value="Unassembled WGS sequence"/>
</dbReference>
<dbReference type="SUPFAM" id="SSF52833">
    <property type="entry name" value="Thioredoxin-like"/>
    <property type="match status" value="1"/>
</dbReference>
<dbReference type="OrthoDB" id="4951845at2759"/>
<sequence length="243" mass="27920">MTSETILYDLPSKQGTAWSLNPWKTRLVLNFKGIDYKTEWVEFPDVEPKMKSLGLPPNPKDAPGYFTDYSIPAIKYEDGTYQMDSWPIAHELEKRYPSPSLHLDDPVTIKVRDQIASILGPIFMQFLPVVPTLLPERSQEYFYKTREAAFGKPLSDVHKEAMANAEEGWKKAEPPLKEIADLLKKHDGPFFLGETVSYADFIFVAALYFVKRLSEEAFQRMIALDPAISKVYEASRQWFTKDN</sequence>
<dbReference type="Pfam" id="PF22041">
    <property type="entry name" value="GST_C_7"/>
    <property type="match status" value="1"/>
</dbReference>
<dbReference type="AlphaFoldDB" id="A0A9P5C4C1"/>
<evidence type="ECO:0000259" key="1">
    <source>
        <dbReference type="Pfam" id="PF13409"/>
    </source>
</evidence>
<evidence type="ECO:0000313" key="3">
    <source>
        <dbReference type="EMBL" id="KAF3043492.1"/>
    </source>
</evidence>
<dbReference type="Pfam" id="PF13409">
    <property type="entry name" value="GST_N_2"/>
    <property type="match status" value="1"/>
</dbReference>
<feature type="domain" description="GST N-terminal" evidence="1">
    <location>
        <begin position="18"/>
        <end position="94"/>
    </location>
</feature>
<gene>
    <name evidence="3" type="ORF">E8E12_009688</name>
</gene>
<dbReference type="InterPro" id="IPR054416">
    <property type="entry name" value="GST_UstS-like_C"/>
</dbReference>
<dbReference type="Gene3D" id="3.40.30.10">
    <property type="entry name" value="Glutaredoxin"/>
    <property type="match status" value="1"/>
</dbReference>
<dbReference type="InterPro" id="IPR004045">
    <property type="entry name" value="Glutathione_S-Trfase_N"/>
</dbReference>
<proteinExistence type="predicted"/>
<evidence type="ECO:0000313" key="4">
    <source>
        <dbReference type="Proteomes" id="UP000758155"/>
    </source>
</evidence>
<reference evidence="3" key="1">
    <citation type="submission" date="2019-04" db="EMBL/GenBank/DDBJ databases">
        <title>Sequencing of skin fungus with MAO and IRED activity.</title>
        <authorList>
            <person name="Marsaioli A.J."/>
            <person name="Bonatto J.M.C."/>
            <person name="Reis Junior O."/>
        </authorList>
    </citation>
    <scope>NUCLEOTIDE SEQUENCE</scope>
    <source>
        <strain evidence="3">28M1</strain>
    </source>
</reference>
<comment type="caution">
    <text evidence="3">The sequence shown here is derived from an EMBL/GenBank/DDBJ whole genome shotgun (WGS) entry which is preliminary data.</text>
</comment>
<dbReference type="EMBL" id="SWKV01000012">
    <property type="protein sequence ID" value="KAF3043492.1"/>
    <property type="molecule type" value="Genomic_DNA"/>
</dbReference>